<feature type="domain" description="PASTA" evidence="4">
    <location>
        <begin position="646"/>
        <end position="704"/>
    </location>
</feature>
<dbReference type="SMART" id="SM00740">
    <property type="entry name" value="PASTA"/>
    <property type="match status" value="2"/>
</dbReference>
<evidence type="ECO:0000313" key="5">
    <source>
        <dbReference type="EMBL" id="SHH12471.1"/>
    </source>
</evidence>
<dbReference type="InterPro" id="IPR005543">
    <property type="entry name" value="PASTA_dom"/>
</dbReference>
<comment type="subcellular location">
    <subcellularLocation>
        <location evidence="1">Membrane</location>
    </subcellularLocation>
</comment>
<accession>A0A1M5QF46</accession>
<name>A0A1M5QF46_9FIRM</name>
<evidence type="ECO:0000256" key="2">
    <source>
        <dbReference type="ARBA" id="ARBA00007171"/>
    </source>
</evidence>
<dbReference type="PANTHER" id="PTHR30627:SF1">
    <property type="entry name" value="PEPTIDOGLYCAN D,D-TRANSPEPTIDASE FTSI"/>
    <property type="match status" value="1"/>
</dbReference>
<dbReference type="Gene3D" id="3.40.710.10">
    <property type="entry name" value="DD-peptidase/beta-lactamase superfamily"/>
    <property type="match status" value="1"/>
</dbReference>
<dbReference type="SUPFAM" id="SSF56601">
    <property type="entry name" value="beta-lactamase/transpeptidase-like"/>
    <property type="match status" value="1"/>
</dbReference>
<dbReference type="GO" id="GO:0071555">
    <property type="term" value="P:cell wall organization"/>
    <property type="evidence" value="ECO:0007669"/>
    <property type="project" value="TreeGrafter"/>
</dbReference>
<dbReference type="SUPFAM" id="SSF56519">
    <property type="entry name" value="Penicillin binding protein dimerisation domain"/>
    <property type="match status" value="1"/>
</dbReference>
<dbReference type="Gene3D" id="3.90.1310.10">
    <property type="entry name" value="Penicillin-binding protein 2a (Domain 2)"/>
    <property type="match status" value="1"/>
</dbReference>
<evidence type="ECO:0000259" key="4">
    <source>
        <dbReference type="PROSITE" id="PS51178"/>
    </source>
</evidence>
<dbReference type="SUPFAM" id="SSF54184">
    <property type="entry name" value="Penicillin-binding protein 2x (pbp-2x), c-terminal domain"/>
    <property type="match status" value="1"/>
</dbReference>
<proteinExistence type="inferred from homology"/>
<dbReference type="GO" id="GO:0005886">
    <property type="term" value="C:plasma membrane"/>
    <property type="evidence" value="ECO:0007669"/>
    <property type="project" value="TreeGrafter"/>
</dbReference>
<dbReference type="STRING" id="1123350.SAMN02744040_00891"/>
<comment type="similarity">
    <text evidence="2">Belongs to the transpeptidase family.</text>
</comment>
<dbReference type="InterPro" id="IPR005311">
    <property type="entry name" value="PBP_dimer"/>
</dbReference>
<dbReference type="InterPro" id="IPR050515">
    <property type="entry name" value="Beta-lactam/transpept"/>
</dbReference>
<dbReference type="Pfam" id="PF03717">
    <property type="entry name" value="PBP_dimer"/>
    <property type="match status" value="1"/>
</dbReference>
<dbReference type="EMBL" id="FQXH01000008">
    <property type="protein sequence ID" value="SHH12471.1"/>
    <property type="molecule type" value="Genomic_DNA"/>
</dbReference>
<feature type="domain" description="PASTA" evidence="4">
    <location>
        <begin position="576"/>
        <end position="640"/>
    </location>
</feature>
<dbReference type="PROSITE" id="PS51178">
    <property type="entry name" value="PASTA"/>
    <property type="match status" value="2"/>
</dbReference>
<dbReference type="PANTHER" id="PTHR30627">
    <property type="entry name" value="PEPTIDOGLYCAN D,D-TRANSPEPTIDASE"/>
    <property type="match status" value="1"/>
</dbReference>
<reference evidence="6" key="1">
    <citation type="submission" date="2016-11" db="EMBL/GenBank/DDBJ databases">
        <authorList>
            <person name="Varghese N."/>
            <person name="Submissions S."/>
        </authorList>
    </citation>
    <scope>NUCLEOTIDE SEQUENCE [LARGE SCALE GENOMIC DNA]</scope>
    <source>
        <strain evidence="6">DSM 15285</strain>
    </source>
</reference>
<dbReference type="InterPro" id="IPR036138">
    <property type="entry name" value="PBP_dimer_sf"/>
</dbReference>
<dbReference type="Gene3D" id="3.30.450.330">
    <property type="match status" value="1"/>
</dbReference>
<protein>
    <submittedName>
        <fullName evidence="5">Stage V sporulation protein D (Sporulation-specific penicillin-binding protein)</fullName>
    </submittedName>
</protein>
<evidence type="ECO:0000313" key="6">
    <source>
        <dbReference type="Proteomes" id="UP000242520"/>
    </source>
</evidence>
<evidence type="ECO:0000256" key="1">
    <source>
        <dbReference type="ARBA" id="ARBA00004370"/>
    </source>
</evidence>
<dbReference type="Proteomes" id="UP000242520">
    <property type="component" value="Unassembled WGS sequence"/>
</dbReference>
<dbReference type="Pfam" id="PF03793">
    <property type="entry name" value="PASTA"/>
    <property type="match status" value="1"/>
</dbReference>
<organism evidence="5 6">
    <name type="scientific">Tepidibacter thalassicus DSM 15285</name>
    <dbReference type="NCBI Taxonomy" id="1123350"/>
    <lineage>
        <taxon>Bacteria</taxon>
        <taxon>Bacillati</taxon>
        <taxon>Bacillota</taxon>
        <taxon>Clostridia</taxon>
        <taxon>Peptostreptococcales</taxon>
        <taxon>Peptostreptococcaceae</taxon>
        <taxon>Tepidibacter</taxon>
    </lineage>
</organism>
<evidence type="ECO:0000256" key="3">
    <source>
        <dbReference type="ARBA" id="ARBA00023136"/>
    </source>
</evidence>
<keyword evidence="3" id="KW-0472">Membrane</keyword>
<gene>
    <name evidence="5" type="ORF">SAMN02744040_00891</name>
</gene>
<dbReference type="Gene3D" id="3.30.10.20">
    <property type="match status" value="1"/>
</dbReference>
<keyword evidence="6" id="KW-1185">Reference proteome</keyword>
<dbReference type="InterPro" id="IPR001460">
    <property type="entry name" value="PCN-bd_Tpept"/>
</dbReference>
<dbReference type="Pfam" id="PF00905">
    <property type="entry name" value="Transpeptidase"/>
    <property type="match status" value="1"/>
</dbReference>
<sequence>MCFLFLGLIIRIGYLQIVKGDWLRDKALSQQTRDIFVEAKRGTIYDRKGKELAVSIMKYTVWAKLSEIKNKKETAKVIAQVLDEDEDEIYKKLSKNTSLVRIKRWIDDDKADQIRKSKLKGVWVAKDNKRYYPYGNFASYILGHVSADNSGSSGIELEYDKYLRGLPGRNIISTDTSGREIPYGDEKYNKAKDGIGIVLTIDEVIQHYAEKAASKALEVNNAKKVHVIVMDPKTGDILAMVSKPDYDPNNPRTPIHPRFEEEFAKYNGDNIAKAWFKMWRNPIVNDVYEPGSTFKLIVAAAGLEEGVVTPNEVFYDKGYIDVAGKRIKDAIYPRSHGKETFAQAIQNSCNPVFVEVGQRLGIDKLYDYVDAFGIKDITGIDLPGEGKSIVYAKKDVGPVELATISFGQGISVTPIQLITAVSAIANDGKLMKPRVVKEFVNSKGEVVQKFDPEEVRQVISEKTSRILRKIMKDEVVEGGGKKAYIPGYRVGGKTGTAQKVINGKYAKGYYISSFVGIAPAEDPKIAVLAIVDEPNGESYYGGTTAAPIVKEIMYDTLRYLDVKPIYTEEEKQYLVKEETIVPEVRNLKLQEAGKILLKDKLNFTVEPNIQVSGNERIIDMFPKPGVKVPLDSNIILYIQKSQDKSKTSKVVIPDLTGKTIKEVSNILQGLGLKLKPIGNGKAVNQNPLPNSEVDINSIVTVEFK</sequence>
<dbReference type="CDD" id="cd06575">
    <property type="entry name" value="PASTA_Pbp2x-like_2"/>
    <property type="match status" value="1"/>
</dbReference>
<dbReference type="AlphaFoldDB" id="A0A1M5QF46"/>
<dbReference type="GO" id="GO:0008658">
    <property type="term" value="F:penicillin binding"/>
    <property type="evidence" value="ECO:0007669"/>
    <property type="project" value="InterPro"/>
</dbReference>
<dbReference type="InterPro" id="IPR012338">
    <property type="entry name" value="Beta-lactam/transpept-like"/>
</dbReference>